<comment type="similarity">
    <text evidence="1">Belongs to the CdaR family.</text>
</comment>
<accession>A0AA46P5N8</accession>
<dbReference type="EMBL" id="CP106982">
    <property type="protein sequence ID" value="UYF95100.1"/>
    <property type="molecule type" value="Genomic_DNA"/>
</dbReference>
<protein>
    <submittedName>
        <fullName evidence="4">GAF domain-containing protein</fullName>
    </submittedName>
</protein>
<name>A0AA46P5N8_9NOCA</name>
<dbReference type="Pfam" id="PF13185">
    <property type="entry name" value="GAF_2"/>
    <property type="match status" value="1"/>
</dbReference>
<dbReference type="SMART" id="SM00065">
    <property type="entry name" value="GAF"/>
    <property type="match status" value="1"/>
</dbReference>
<evidence type="ECO:0000259" key="3">
    <source>
        <dbReference type="SMART" id="SM00065"/>
    </source>
</evidence>
<proteinExistence type="inferred from homology"/>
<evidence type="ECO:0000256" key="2">
    <source>
        <dbReference type="SAM" id="Coils"/>
    </source>
</evidence>
<dbReference type="GeneID" id="83619712"/>
<dbReference type="InterPro" id="IPR042070">
    <property type="entry name" value="PucR_C-HTH_sf"/>
</dbReference>
<organism evidence="4 5">
    <name type="scientific">Rhodococcus aetherivorans</name>
    <dbReference type="NCBI Taxonomy" id="191292"/>
    <lineage>
        <taxon>Bacteria</taxon>
        <taxon>Bacillati</taxon>
        <taxon>Actinomycetota</taxon>
        <taxon>Actinomycetes</taxon>
        <taxon>Mycobacteriales</taxon>
        <taxon>Nocardiaceae</taxon>
        <taxon>Rhodococcus</taxon>
    </lineage>
</organism>
<dbReference type="Gene3D" id="1.10.10.2840">
    <property type="entry name" value="PucR C-terminal helix-turn-helix domain"/>
    <property type="match status" value="1"/>
</dbReference>
<dbReference type="PANTHER" id="PTHR33744">
    <property type="entry name" value="CARBOHYDRATE DIACID REGULATOR"/>
    <property type="match status" value="1"/>
</dbReference>
<dbReference type="Proteomes" id="UP001163947">
    <property type="component" value="Chromosome"/>
</dbReference>
<dbReference type="InterPro" id="IPR025736">
    <property type="entry name" value="PucR_C-HTH_dom"/>
</dbReference>
<dbReference type="SUPFAM" id="SSF55781">
    <property type="entry name" value="GAF domain-like"/>
    <property type="match status" value="1"/>
</dbReference>
<reference evidence="4" key="1">
    <citation type="submission" date="2022-09" db="EMBL/GenBank/DDBJ databases">
        <title>The genome sequence of Rhodococcus aetherivorans N1.</title>
        <authorList>
            <person name="Jiang W."/>
        </authorList>
    </citation>
    <scope>NUCLEOTIDE SEQUENCE</scope>
    <source>
        <strain evidence="4">N1</strain>
    </source>
</reference>
<dbReference type="InterPro" id="IPR003018">
    <property type="entry name" value="GAF"/>
</dbReference>
<dbReference type="RefSeq" id="WP_168580176.1">
    <property type="nucleotide sequence ID" value="NZ_CP101842.1"/>
</dbReference>
<dbReference type="PANTHER" id="PTHR33744:SF1">
    <property type="entry name" value="DNA-BINDING TRANSCRIPTIONAL ACTIVATOR ADER"/>
    <property type="match status" value="1"/>
</dbReference>
<dbReference type="InterPro" id="IPR029016">
    <property type="entry name" value="GAF-like_dom_sf"/>
</dbReference>
<dbReference type="Gene3D" id="3.30.450.40">
    <property type="match status" value="1"/>
</dbReference>
<dbReference type="Pfam" id="PF13556">
    <property type="entry name" value="HTH_30"/>
    <property type="match status" value="1"/>
</dbReference>
<gene>
    <name evidence="4" type="ORF">OCS65_04805</name>
</gene>
<keyword evidence="2" id="KW-0175">Coiled coil</keyword>
<dbReference type="Pfam" id="PF17853">
    <property type="entry name" value="GGDEF_2"/>
    <property type="match status" value="1"/>
</dbReference>
<dbReference type="InterPro" id="IPR051448">
    <property type="entry name" value="CdaR-like_regulators"/>
</dbReference>
<dbReference type="InterPro" id="IPR041522">
    <property type="entry name" value="CdaR_GGDEF"/>
</dbReference>
<feature type="domain" description="GAF" evidence="3">
    <location>
        <begin position="50"/>
        <end position="201"/>
    </location>
</feature>
<evidence type="ECO:0000313" key="5">
    <source>
        <dbReference type="Proteomes" id="UP001163947"/>
    </source>
</evidence>
<evidence type="ECO:0000256" key="1">
    <source>
        <dbReference type="ARBA" id="ARBA00006754"/>
    </source>
</evidence>
<dbReference type="AlphaFoldDB" id="A0AA46P5N8"/>
<sequence length="603" mass="65031">MTDAPVHQDDPGFRAAVSDLAHAINDRDKPRDAQYRALLDTVADITSEEDPKRLLGGIADRARRLLNADVVYLWLADKDQGYAYLGAASGGMSSELVDLRVPAAKAMTGRIIDTGMPLIVANYATDDTFSHYPQIDRVMEKERIVATVGVPLVNGTTTLGALIAANRDERTYQPSDLELLRSLASHAAIAIERTRLSEEMKRAVHSLESANRELAKKSTESERATTAHITLSQVALAGGNIDNLVNEIVTIVGGDLAVFDPDGRLLAEAGDFSDSNQFASLILKATTTRTTHTEPGLAVVPVLAAARLLGVLCFKVSSGPAQPDIEILERAAVVVALLLLLAEAEAGAAGFRRDDFIDDLLTGDESPGRLIHRGAQLKIELRRPYTVHIVRAKAQERRLAYVVNEAARSRGGLAGQCRLLPRGKNTAVVALLPGEDAHKNSQELASGVQRAGGIIASVAGAGPTIEVTEVRSIFNEAATCSDAMERIFELGVSGTMEQLGFMGLVMSGKPNIDRFITLTLGPVLDYDAQHRTELLDTLEALASTDNGPTAAAEALHIHVSTVKQRMQRLGHLLGENWRTVEKMSEIRFAIKLYKLKTSHNSEN</sequence>
<evidence type="ECO:0000313" key="4">
    <source>
        <dbReference type="EMBL" id="UYF95100.1"/>
    </source>
</evidence>
<feature type="coiled-coil region" evidence="2">
    <location>
        <begin position="193"/>
        <end position="227"/>
    </location>
</feature>